<keyword evidence="3" id="KW-0328">Glycosyltransferase</keyword>
<keyword evidence="9" id="KW-1185">Reference proteome</keyword>
<gene>
    <name evidence="8" type="ORF">C9J52_15985</name>
</gene>
<evidence type="ECO:0000313" key="8">
    <source>
        <dbReference type="EMBL" id="PSW93090.1"/>
    </source>
</evidence>
<keyword evidence="2" id="KW-1003">Cell membrane</keyword>
<keyword evidence="6" id="KW-0812">Transmembrane</keyword>
<keyword evidence="5 6" id="KW-0472">Membrane</keyword>
<keyword evidence="6" id="KW-1133">Transmembrane helix</keyword>
<dbReference type="Gene3D" id="3.90.550.10">
    <property type="entry name" value="Spore Coat Polysaccharide Biosynthesis Protein SpsA, Chain A"/>
    <property type="match status" value="1"/>
</dbReference>
<evidence type="ECO:0000256" key="5">
    <source>
        <dbReference type="ARBA" id="ARBA00023136"/>
    </source>
</evidence>
<sequence length="335" mass="37473">MSLSCKYEYELSVIIKTFNEEANIGATIDSIRSNIHNINYEIIVADSLSLDATQKIALDRGVKVVTLNNANERCCGVGHQLGYLVSEGKYLLLLDGDMQLEPGFIESAIKFLDENQSYAAVAGAVEMDESSNYEFKARKQKIAVIYPFGDVSHLSGGGLYRSSAIDDIGYLTNRNLHALEEGELGLRLSDAGYKLHRLNIPYFKHTSYDLSTFELLKHRWNSGYLFSNGELLKSSYGKPYFKRAVRLIRSELIFTVYLMLVLLVLVFGGFTSLLISLIPLVAFWALKSLRNKSMLDGFMSIVNLSSFSAGIIRGILTPIKDPKEKPSYTILTKDE</sequence>
<feature type="transmembrane region" description="Helical" evidence="6">
    <location>
        <begin position="297"/>
        <end position="316"/>
    </location>
</feature>
<evidence type="ECO:0000256" key="6">
    <source>
        <dbReference type="SAM" id="Phobius"/>
    </source>
</evidence>
<comment type="caution">
    <text evidence="8">The sequence shown here is derived from an EMBL/GenBank/DDBJ whole genome shotgun (WGS) entry which is preliminary data.</text>
</comment>
<name>A0ABX5GP37_9GAMM</name>
<dbReference type="Pfam" id="PF00535">
    <property type="entry name" value="Glycos_transf_2"/>
    <property type="match status" value="1"/>
</dbReference>
<feature type="domain" description="Glycosyltransferase 2-like" evidence="7">
    <location>
        <begin position="12"/>
        <end position="136"/>
    </location>
</feature>
<accession>A0ABX5GP37</accession>
<dbReference type="InterPro" id="IPR029044">
    <property type="entry name" value="Nucleotide-diphossugar_trans"/>
</dbReference>
<evidence type="ECO:0000256" key="4">
    <source>
        <dbReference type="ARBA" id="ARBA00022679"/>
    </source>
</evidence>
<dbReference type="Proteomes" id="UP000241190">
    <property type="component" value="Unassembled WGS sequence"/>
</dbReference>
<protein>
    <submittedName>
        <fullName evidence="8">Glycosyl transferase</fullName>
    </submittedName>
</protein>
<dbReference type="PANTHER" id="PTHR43646">
    <property type="entry name" value="GLYCOSYLTRANSFERASE"/>
    <property type="match status" value="1"/>
</dbReference>
<dbReference type="SUPFAM" id="SSF53448">
    <property type="entry name" value="Nucleotide-diphospho-sugar transferases"/>
    <property type="match status" value="1"/>
</dbReference>
<organism evidence="8 9">
    <name type="scientific">Photobacterium iliopiscarium</name>
    <dbReference type="NCBI Taxonomy" id="56192"/>
    <lineage>
        <taxon>Bacteria</taxon>
        <taxon>Pseudomonadati</taxon>
        <taxon>Pseudomonadota</taxon>
        <taxon>Gammaproteobacteria</taxon>
        <taxon>Vibrionales</taxon>
        <taxon>Vibrionaceae</taxon>
        <taxon>Photobacterium</taxon>
    </lineage>
</organism>
<comment type="subcellular location">
    <subcellularLocation>
        <location evidence="1">Cell membrane</location>
    </subcellularLocation>
</comment>
<dbReference type="EMBL" id="PYOP01000030">
    <property type="protein sequence ID" value="PSW93090.1"/>
    <property type="molecule type" value="Genomic_DNA"/>
</dbReference>
<reference evidence="8 9" key="1">
    <citation type="submission" date="2018-03" db="EMBL/GenBank/DDBJ databases">
        <title>Whole genome sequencing of Histamine producing bacteria.</title>
        <authorList>
            <person name="Butler K."/>
        </authorList>
    </citation>
    <scope>NUCLEOTIDE SEQUENCE [LARGE SCALE GENOMIC DNA]</scope>
    <source>
        <strain evidence="8 9">ATCC 51761</strain>
    </source>
</reference>
<evidence type="ECO:0000259" key="7">
    <source>
        <dbReference type="Pfam" id="PF00535"/>
    </source>
</evidence>
<dbReference type="PANTHER" id="PTHR43646:SF2">
    <property type="entry name" value="GLYCOSYLTRANSFERASE 2-LIKE DOMAIN-CONTAINING PROTEIN"/>
    <property type="match status" value="1"/>
</dbReference>
<evidence type="ECO:0000256" key="2">
    <source>
        <dbReference type="ARBA" id="ARBA00022475"/>
    </source>
</evidence>
<evidence type="ECO:0000256" key="1">
    <source>
        <dbReference type="ARBA" id="ARBA00004236"/>
    </source>
</evidence>
<evidence type="ECO:0000313" key="9">
    <source>
        <dbReference type="Proteomes" id="UP000241190"/>
    </source>
</evidence>
<proteinExistence type="predicted"/>
<dbReference type="RefSeq" id="WP_045036283.1">
    <property type="nucleotide sequence ID" value="NZ_JZSR01000007.1"/>
</dbReference>
<dbReference type="InterPro" id="IPR001173">
    <property type="entry name" value="Glyco_trans_2-like"/>
</dbReference>
<keyword evidence="4 8" id="KW-0808">Transferase</keyword>
<dbReference type="GO" id="GO:0016740">
    <property type="term" value="F:transferase activity"/>
    <property type="evidence" value="ECO:0007669"/>
    <property type="project" value="UniProtKB-KW"/>
</dbReference>
<feature type="transmembrane region" description="Helical" evidence="6">
    <location>
        <begin position="252"/>
        <end position="285"/>
    </location>
</feature>
<evidence type="ECO:0000256" key="3">
    <source>
        <dbReference type="ARBA" id="ARBA00022676"/>
    </source>
</evidence>